<evidence type="ECO:0000259" key="9">
    <source>
        <dbReference type="PROSITE" id="PS51733"/>
    </source>
</evidence>
<reference evidence="10 11" key="1">
    <citation type="submission" date="2024-03" db="EMBL/GenBank/DDBJ databases">
        <title>The Acrasis kona genome and developmental transcriptomes reveal deep origins of eukaryotic multicellular pathways.</title>
        <authorList>
            <person name="Sheikh S."/>
            <person name="Fu C.-J."/>
            <person name="Brown M.W."/>
            <person name="Baldauf S.L."/>
        </authorList>
    </citation>
    <scope>NUCLEOTIDE SEQUENCE [LARGE SCALE GENOMIC DNA]</scope>
    <source>
        <strain evidence="10 11">ATCC MYA-3509</strain>
    </source>
</reference>
<dbReference type="SUPFAM" id="SSF55681">
    <property type="entry name" value="Class II aaRS and biotin synthetases"/>
    <property type="match status" value="1"/>
</dbReference>
<dbReference type="Proteomes" id="UP001431209">
    <property type="component" value="Unassembled WGS sequence"/>
</dbReference>
<gene>
    <name evidence="10" type="ORF">AKO1_007879</name>
</gene>
<dbReference type="PROSITE" id="PS51733">
    <property type="entry name" value="BPL_LPL_CATALYTIC"/>
    <property type="match status" value="1"/>
</dbReference>
<comment type="caution">
    <text evidence="10">The sequence shown here is derived from an EMBL/GenBank/DDBJ whole genome shotgun (WGS) entry which is preliminary data.</text>
</comment>
<dbReference type="SUPFAM" id="SSF82649">
    <property type="entry name" value="SufE/NifU"/>
    <property type="match status" value="1"/>
</dbReference>
<dbReference type="PANTHER" id="PTHR12561">
    <property type="entry name" value="LIPOATE-PROTEIN LIGASE"/>
    <property type="match status" value="1"/>
</dbReference>
<sequence length="370" mass="42672">MNRVRAFLPHFNKRYYSARNLGIIRSNSNDPFVNLATEDYIFNECDPSKQYLYLWRNDKTVVIGKHQNPYKECHLLRMNEDGVHLTRRRSGGGAVYQDLGNTIFTFLSPKDQYDKFVNFDIIKRSLHNGFGITSELSGRNDLIISSEKHPEFAQRKISGSAFKVASDRAFHHGTLLVNLDTNALQNYLNPHKLKLQSKGVSSVTSRVVNLQQINPNVSHELINEEMVKAWKQKHRELSGSDVNVEIIDVDTLRHNKKWKQYHDELVDWDWRFGKTPEFSNQFETRFDWGLVDVYLTSENGVIKSIKIFSDTLFPIIVESLESGLVGVKLEKSYVDDASNQIKSSISEEQPERETVVKCIDDVCDLINKNN</sequence>
<protein>
    <recommendedName>
        <fullName evidence="4">lipoate--protein ligase</fullName>
        <ecNumber evidence="4">6.3.1.20</ecNumber>
    </recommendedName>
</protein>
<evidence type="ECO:0000313" key="11">
    <source>
        <dbReference type="Proteomes" id="UP001431209"/>
    </source>
</evidence>
<keyword evidence="11" id="KW-1185">Reference proteome</keyword>
<evidence type="ECO:0000256" key="7">
    <source>
        <dbReference type="ARBA" id="ARBA00022840"/>
    </source>
</evidence>
<dbReference type="GO" id="GO:0017118">
    <property type="term" value="F:lipoyltransferase activity"/>
    <property type="evidence" value="ECO:0007669"/>
    <property type="project" value="TreeGrafter"/>
</dbReference>
<accession>A0AAW2YPV9</accession>
<dbReference type="NCBIfam" id="TIGR00545">
    <property type="entry name" value="lipoyltrans"/>
    <property type="match status" value="1"/>
</dbReference>
<comment type="catalytic activity">
    <reaction evidence="8">
        <text>L-lysyl-[lipoyl-carrier protein] + (R)-lipoate + ATP = N(6)-[(R)-lipoyl]-L-lysyl-[lipoyl-carrier protein] + AMP + diphosphate + H(+)</text>
        <dbReference type="Rhea" id="RHEA:49288"/>
        <dbReference type="Rhea" id="RHEA-COMP:10500"/>
        <dbReference type="Rhea" id="RHEA-COMP:10502"/>
        <dbReference type="ChEBI" id="CHEBI:15378"/>
        <dbReference type="ChEBI" id="CHEBI:29969"/>
        <dbReference type="ChEBI" id="CHEBI:30616"/>
        <dbReference type="ChEBI" id="CHEBI:33019"/>
        <dbReference type="ChEBI" id="CHEBI:83088"/>
        <dbReference type="ChEBI" id="CHEBI:83099"/>
        <dbReference type="ChEBI" id="CHEBI:456215"/>
        <dbReference type="EC" id="6.3.1.20"/>
    </reaction>
</comment>
<keyword evidence="6" id="KW-0547">Nucleotide-binding</keyword>
<dbReference type="Gene3D" id="3.30.390.50">
    <property type="entry name" value="CO dehydrogenase flavoprotein, C-terminal domain"/>
    <property type="match status" value="1"/>
</dbReference>
<dbReference type="Gene3D" id="3.30.930.10">
    <property type="entry name" value="Bira Bifunctional Protein, Domain 2"/>
    <property type="match status" value="1"/>
</dbReference>
<organism evidence="10 11">
    <name type="scientific">Acrasis kona</name>
    <dbReference type="NCBI Taxonomy" id="1008807"/>
    <lineage>
        <taxon>Eukaryota</taxon>
        <taxon>Discoba</taxon>
        <taxon>Heterolobosea</taxon>
        <taxon>Tetramitia</taxon>
        <taxon>Eutetramitia</taxon>
        <taxon>Acrasidae</taxon>
        <taxon>Acrasis</taxon>
    </lineage>
</organism>
<evidence type="ECO:0000256" key="5">
    <source>
        <dbReference type="ARBA" id="ARBA00022598"/>
    </source>
</evidence>
<comment type="pathway">
    <text evidence="1">Protein modification; protein lipoylation via exogenous pathway; protein N(6)-(lipoyl)lysine from lipoate: step 2/2.</text>
</comment>
<dbReference type="EC" id="6.3.1.20" evidence="4"/>
<name>A0AAW2YPV9_9EUKA</name>
<dbReference type="GO" id="GO:0005524">
    <property type="term" value="F:ATP binding"/>
    <property type="evidence" value="ECO:0007669"/>
    <property type="project" value="UniProtKB-KW"/>
</dbReference>
<dbReference type="GO" id="GO:0005737">
    <property type="term" value="C:cytoplasm"/>
    <property type="evidence" value="ECO:0007669"/>
    <property type="project" value="TreeGrafter"/>
</dbReference>
<dbReference type="InterPro" id="IPR045864">
    <property type="entry name" value="aa-tRNA-synth_II/BPL/LPL"/>
</dbReference>
<feature type="domain" description="BPL/LPL catalytic" evidence="9">
    <location>
        <begin position="46"/>
        <end position="229"/>
    </location>
</feature>
<proteinExistence type="inferred from homology"/>
<dbReference type="PANTHER" id="PTHR12561:SF3">
    <property type="entry name" value="LIPOYLTRANSFERASE 1, MITOCHONDRIAL"/>
    <property type="match status" value="1"/>
</dbReference>
<dbReference type="Pfam" id="PF21948">
    <property type="entry name" value="LplA-B_cat"/>
    <property type="match status" value="1"/>
</dbReference>
<dbReference type="AlphaFoldDB" id="A0AAW2YPV9"/>
<dbReference type="Pfam" id="PF10437">
    <property type="entry name" value="Lip_prot_lig_C"/>
    <property type="match status" value="1"/>
</dbReference>
<dbReference type="InterPro" id="IPR019491">
    <property type="entry name" value="Lipoate_protein_ligase_C"/>
</dbReference>
<dbReference type="InterPro" id="IPR004562">
    <property type="entry name" value="LipoylTrfase_LipoateP_Ligase"/>
</dbReference>
<dbReference type="CDD" id="cd16443">
    <property type="entry name" value="LplA"/>
    <property type="match status" value="1"/>
</dbReference>
<dbReference type="EMBL" id="JAOPGA020000489">
    <property type="protein sequence ID" value="KAL0478981.1"/>
    <property type="molecule type" value="Genomic_DNA"/>
</dbReference>
<evidence type="ECO:0000256" key="1">
    <source>
        <dbReference type="ARBA" id="ARBA00005085"/>
    </source>
</evidence>
<evidence type="ECO:0000313" key="10">
    <source>
        <dbReference type="EMBL" id="KAL0478981.1"/>
    </source>
</evidence>
<evidence type="ECO:0000256" key="2">
    <source>
        <dbReference type="ARBA" id="ARBA00005124"/>
    </source>
</evidence>
<comment type="similarity">
    <text evidence="3">Belongs to the LplA family.</text>
</comment>
<dbReference type="InterPro" id="IPR004143">
    <property type="entry name" value="BPL_LPL_catalytic"/>
</dbReference>
<evidence type="ECO:0000256" key="8">
    <source>
        <dbReference type="ARBA" id="ARBA00048037"/>
    </source>
</evidence>
<keyword evidence="7" id="KW-0067">ATP-binding</keyword>
<evidence type="ECO:0000256" key="6">
    <source>
        <dbReference type="ARBA" id="ARBA00022741"/>
    </source>
</evidence>
<evidence type="ECO:0000256" key="3">
    <source>
        <dbReference type="ARBA" id="ARBA00008242"/>
    </source>
</evidence>
<evidence type="ECO:0000256" key="4">
    <source>
        <dbReference type="ARBA" id="ARBA00012367"/>
    </source>
</evidence>
<dbReference type="GO" id="GO:0009249">
    <property type="term" value="P:protein lipoylation"/>
    <property type="evidence" value="ECO:0007669"/>
    <property type="project" value="InterPro"/>
</dbReference>
<keyword evidence="5 10" id="KW-0436">Ligase</keyword>
<comment type="pathway">
    <text evidence="2">Protein modification; protein lipoylation via exogenous pathway; protein N(6)-(lipoyl)lysine from lipoate: step 1/2.</text>
</comment>
<dbReference type="GO" id="GO:0016979">
    <property type="term" value="F:lipoate-protein ligase activity"/>
    <property type="evidence" value="ECO:0007669"/>
    <property type="project" value="UniProtKB-EC"/>
</dbReference>